<evidence type="ECO:0000256" key="6">
    <source>
        <dbReference type="ARBA" id="ARBA00023128"/>
    </source>
</evidence>
<dbReference type="PANTHER" id="PTHR10485:SF24">
    <property type="entry name" value="MITOCHONDRIAL IMPORT INNER MEMBRANE TRANSLOCASE SUBUNIT TIM22"/>
    <property type="match status" value="1"/>
</dbReference>
<sequence length="204" mass="21526">MGWPDEPSYHPLRSAGVFGFLGRVGDSFLAGLTAGSAYYFFTGFRNSPNGRLAGGARAVRAYAPRLAGSFAALWAVWGLVDTAILLARRNEEDIWNTIATTAATRGFTHARRGVRSAARAALVGGAFAAFDEGVFIVIDDSVLVSPAPKVKRPHVRTGIPPRKPVGEDPGGGNGWLASRSRGAQGEQACTGVRQEAREINSISG</sequence>
<feature type="transmembrane region" description="Helical" evidence="9">
    <location>
        <begin position="62"/>
        <end position="80"/>
    </location>
</feature>
<dbReference type="Gramene" id="KQK90416">
    <property type="protein sequence ID" value="KQK90416"/>
    <property type="gene ID" value="SETIT_039223mg"/>
</dbReference>
<keyword evidence="4" id="KW-0999">Mitochondrion inner membrane</keyword>
<keyword evidence="7 9" id="KW-0472">Membrane</keyword>
<reference evidence="10" key="2">
    <citation type="submission" date="2015-07" db="EMBL/GenBank/DDBJ databases">
        <authorList>
            <person name="Noorani M."/>
        </authorList>
    </citation>
    <scope>NUCLEOTIDE SEQUENCE</scope>
    <source>
        <strain evidence="10">Yugu1</strain>
    </source>
</reference>
<dbReference type="EMBL" id="CM003536">
    <property type="protein sequence ID" value="RCV44330.1"/>
    <property type="molecule type" value="Genomic_DNA"/>
</dbReference>
<name>K4AK00_SETIT</name>
<accession>K4AK00</accession>
<evidence type="ECO:0000256" key="1">
    <source>
        <dbReference type="ARBA" id="ARBA00004448"/>
    </source>
</evidence>
<keyword evidence="12" id="KW-1185">Reference proteome</keyword>
<evidence type="ECO:0000256" key="8">
    <source>
        <dbReference type="SAM" id="MobiDB-lite"/>
    </source>
</evidence>
<dbReference type="AlphaFoldDB" id="K4AK00"/>
<gene>
    <name evidence="10" type="ORF">SETIT_9G364600v2</name>
</gene>
<dbReference type="GO" id="GO:0030150">
    <property type="term" value="P:protein import into mitochondrial matrix"/>
    <property type="evidence" value="ECO:0000318"/>
    <property type="project" value="GO_Central"/>
</dbReference>
<keyword evidence="3 9" id="KW-0812">Transmembrane</keyword>
<dbReference type="Pfam" id="PF02466">
    <property type="entry name" value="Tim17"/>
    <property type="match status" value="1"/>
</dbReference>
<proteinExistence type="inferred from homology"/>
<comment type="similarity">
    <text evidence="2">Belongs to the Tim17/Tim22/Tim23 family.</text>
</comment>
<dbReference type="EnsemblPlants" id="KQK90416">
    <property type="protein sequence ID" value="KQK90416"/>
    <property type="gene ID" value="SETIT_039223mg"/>
</dbReference>
<evidence type="ECO:0000313" key="10">
    <source>
        <dbReference type="EMBL" id="RCV44330.1"/>
    </source>
</evidence>
<feature type="region of interest" description="Disordered" evidence="8">
    <location>
        <begin position="151"/>
        <end position="204"/>
    </location>
</feature>
<evidence type="ECO:0000313" key="11">
    <source>
        <dbReference type="EnsemblPlants" id="KQK90416"/>
    </source>
</evidence>
<evidence type="ECO:0000256" key="5">
    <source>
        <dbReference type="ARBA" id="ARBA00022989"/>
    </source>
</evidence>
<dbReference type="EMBL" id="AGNK02005933">
    <property type="status" value="NOT_ANNOTATED_CDS"/>
    <property type="molecule type" value="Genomic_DNA"/>
</dbReference>
<keyword evidence="6" id="KW-0496">Mitochondrion</keyword>
<evidence type="ECO:0000256" key="9">
    <source>
        <dbReference type="SAM" id="Phobius"/>
    </source>
</evidence>
<protein>
    <recommendedName>
        <fullName evidence="13">Mitochondrial import inner membrane translocase subunit TIM17</fullName>
    </recommendedName>
</protein>
<evidence type="ECO:0000256" key="4">
    <source>
        <dbReference type="ARBA" id="ARBA00022792"/>
    </source>
</evidence>
<evidence type="ECO:0008006" key="13">
    <source>
        <dbReference type="Google" id="ProtNLM"/>
    </source>
</evidence>
<dbReference type="STRING" id="4555.K4AK00"/>
<comment type="subcellular location">
    <subcellularLocation>
        <location evidence="1">Mitochondrion inner membrane</location>
        <topology evidence="1">Multi-pass membrane protein</topology>
    </subcellularLocation>
</comment>
<keyword evidence="5 9" id="KW-1133">Transmembrane helix</keyword>
<reference evidence="10 12" key="1">
    <citation type="journal article" date="2012" name="Nat. Biotechnol.">
        <title>Reference genome sequence of the model plant Setaria.</title>
        <authorList>
            <person name="Bennetzen J.L."/>
            <person name="Schmutz J."/>
            <person name="Wang H."/>
            <person name="Percifield R."/>
            <person name="Hawkins J."/>
            <person name="Pontaroli A.C."/>
            <person name="Estep M."/>
            <person name="Feng L."/>
            <person name="Vaughn J.N."/>
            <person name="Grimwood J."/>
            <person name="Jenkins J."/>
            <person name="Barry K."/>
            <person name="Lindquist E."/>
            <person name="Hellsten U."/>
            <person name="Deshpande S."/>
            <person name="Wang X."/>
            <person name="Wu X."/>
            <person name="Mitros T."/>
            <person name="Triplett J."/>
            <person name="Yang X."/>
            <person name="Ye C.Y."/>
            <person name="Mauro-Herrera M."/>
            <person name="Wang L."/>
            <person name="Li P."/>
            <person name="Sharma M."/>
            <person name="Sharma R."/>
            <person name="Ronald P.C."/>
            <person name="Panaud O."/>
            <person name="Kellogg E.A."/>
            <person name="Brutnell T.P."/>
            <person name="Doust A.N."/>
            <person name="Tuskan G.A."/>
            <person name="Rokhsar D."/>
            <person name="Devos K.M."/>
        </authorList>
    </citation>
    <scope>NUCLEOTIDE SEQUENCE [LARGE SCALE GENOMIC DNA]</scope>
    <source>
        <strain evidence="12">cv. Yugu1</strain>
        <strain evidence="10">Yugu1</strain>
    </source>
</reference>
<evidence type="ECO:0000256" key="2">
    <source>
        <dbReference type="ARBA" id="ARBA00008444"/>
    </source>
</evidence>
<evidence type="ECO:0000256" key="3">
    <source>
        <dbReference type="ARBA" id="ARBA00022692"/>
    </source>
</evidence>
<feature type="transmembrane region" description="Helical" evidence="9">
    <location>
        <begin position="20"/>
        <end position="41"/>
    </location>
</feature>
<reference evidence="11" key="3">
    <citation type="submission" date="2018-08" db="UniProtKB">
        <authorList>
            <consortium name="EnsemblPlants"/>
        </authorList>
    </citation>
    <scope>IDENTIFICATION</scope>
    <source>
        <strain evidence="11">Yugu1</strain>
    </source>
</reference>
<evidence type="ECO:0000256" key="7">
    <source>
        <dbReference type="ARBA" id="ARBA00023136"/>
    </source>
</evidence>
<evidence type="ECO:0000313" key="12">
    <source>
        <dbReference type="Proteomes" id="UP000004995"/>
    </source>
</evidence>
<dbReference type="GO" id="GO:0005744">
    <property type="term" value="C:TIM23 mitochondrial import inner membrane translocase complex"/>
    <property type="evidence" value="ECO:0000318"/>
    <property type="project" value="GO_Central"/>
</dbReference>
<organism evidence="11 12">
    <name type="scientific">Setaria italica</name>
    <name type="common">Foxtail millet</name>
    <name type="synonym">Panicum italicum</name>
    <dbReference type="NCBI Taxonomy" id="4555"/>
    <lineage>
        <taxon>Eukaryota</taxon>
        <taxon>Viridiplantae</taxon>
        <taxon>Streptophyta</taxon>
        <taxon>Embryophyta</taxon>
        <taxon>Tracheophyta</taxon>
        <taxon>Spermatophyta</taxon>
        <taxon>Magnoliopsida</taxon>
        <taxon>Liliopsida</taxon>
        <taxon>Poales</taxon>
        <taxon>Poaceae</taxon>
        <taxon>PACMAD clade</taxon>
        <taxon>Panicoideae</taxon>
        <taxon>Panicodae</taxon>
        <taxon>Paniceae</taxon>
        <taxon>Cenchrinae</taxon>
        <taxon>Setaria</taxon>
    </lineage>
</organism>
<dbReference type="Proteomes" id="UP000004995">
    <property type="component" value="Unassembled WGS sequence"/>
</dbReference>
<dbReference type="HOGENOM" id="CLU_1345222_0_0_1"/>
<dbReference type="eggNOG" id="KOG1652">
    <property type="taxonomic scope" value="Eukaryota"/>
</dbReference>
<dbReference type="PANTHER" id="PTHR10485">
    <property type="entry name" value="MITOCHONDRIAL IMPORT INNER MEMBRANE TRANSLOCASE SUBUNIT TIM-17"/>
    <property type="match status" value="1"/>
</dbReference>